<protein>
    <submittedName>
        <fullName evidence="1">Uncharacterized protein</fullName>
    </submittedName>
</protein>
<accession>A0A9W9SDD0</accession>
<dbReference type="RefSeq" id="XP_056481581.1">
    <property type="nucleotide sequence ID" value="XM_056638074.1"/>
</dbReference>
<dbReference type="EMBL" id="JAPZBU010000012">
    <property type="protein sequence ID" value="KAJ5376551.1"/>
    <property type="molecule type" value="Genomic_DNA"/>
</dbReference>
<reference evidence="1" key="2">
    <citation type="journal article" date="2023" name="IMA Fungus">
        <title>Comparative genomic study of the Penicillium genus elucidates a diverse pangenome and 15 lateral gene transfer events.</title>
        <authorList>
            <person name="Petersen C."/>
            <person name="Sorensen T."/>
            <person name="Nielsen M.R."/>
            <person name="Sondergaard T.E."/>
            <person name="Sorensen J.L."/>
            <person name="Fitzpatrick D.A."/>
            <person name="Frisvad J.C."/>
            <person name="Nielsen K.L."/>
        </authorList>
    </citation>
    <scope>NUCLEOTIDE SEQUENCE</scope>
    <source>
        <strain evidence="1">IBT 29677</strain>
    </source>
</reference>
<reference evidence="1" key="1">
    <citation type="submission" date="2022-12" db="EMBL/GenBank/DDBJ databases">
        <authorList>
            <person name="Petersen C."/>
        </authorList>
    </citation>
    <scope>NUCLEOTIDE SEQUENCE</scope>
    <source>
        <strain evidence="1">IBT 29677</strain>
    </source>
</reference>
<keyword evidence="2" id="KW-1185">Reference proteome</keyword>
<dbReference type="InterPro" id="IPR021858">
    <property type="entry name" value="Fun_TF"/>
</dbReference>
<dbReference type="Proteomes" id="UP001147747">
    <property type="component" value="Unassembled WGS sequence"/>
</dbReference>
<comment type="caution">
    <text evidence="1">The sequence shown here is derived from an EMBL/GenBank/DDBJ whole genome shotgun (WGS) entry which is preliminary data.</text>
</comment>
<evidence type="ECO:0000313" key="1">
    <source>
        <dbReference type="EMBL" id="KAJ5376551.1"/>
    </source>
</evidence>
<proteinExistence type="predicted"/>
<organism evidence="1 2">
    <name type="scientific">Penicillium cosmopolitanum</name>
    <dbReference type="NCBI Taxonomy" id="1131564"/>
    <lineage>
        <taxon>Eukaryota</taxon>
        <taxon>Fungi</taxon>
        <taxon>Dikarya</taxon>
        <taxon>Ascomycota</taxon>
        <taxon>Pezizomycotina</taxon>
        <taxon>Eurotiomycetes</taxon>
        <taxon>Eurotiomycetidae</taxon>
        <taxon>Eurotiales</taxon>
        <taxon>Aspergillaceae</taxon>
        <taxon>Penicillium</taxon>
    </lineage>
</organism>
<dbReference type="GeneID" id="81377054"/>
<name>A0A9W9SDD0_9EURO</name>
<dbReference type="Pfam" id="PF11951">
    <property type="entry name" value="Fungal_trans_2"/>
    <property type="match status" value="1"/>
</dbReference>
<dbReference type="OrthoDB" id="3477330at2759"/>
<evidence type="ECO:0000313" key="2">
    <source>
        <dbReference type="Proteomes" id="UP001147747"/>
    </source>
</evidence>
<dbReference type="AlphaFoldDB" id="A0A9W9SDD0"/>
<sequence>MRSSMTFDDPFDVDITISLVLSCLEDIRMQLEGNNVVEIAEDISLTQNLARYQLSAFLYATYIHLFRSLLDVPPRRVAKYVELVFVNTHAFYSRSRGNFSLWPAFIAAVEAYTEYDISLATEWLEQSSNFGLGNRRKIKQIVETVWIRRNLVQLETNMDKGLIPIDWREIGLDTDILLV</sequence>
<gene>
    <name evidence="1" type="ORF">N7509_013437</name>
</gene>